<protein>
    <recommendedName>
        <fullName evidence="1">Glycosyl transferase family 1 domain-containing protein</fullName>
    </recommendedName>
</protein>
<feature type="domain" description="Glycosyl transferase family 1" evidence="1">
    <location>
        <begin position="200"/>
        <end position="359"/>
    </location>
</feature>
<evidence type="ECO:0000259" key="1">
    <source>
        <dbReference type="Pfam" id="PF00534"/>
    </source>
</evidence>
<dbReference type="EMBL" id="NOXX01000195">
    <property type="protein sequence ID" value="OYQ43948.1"/>
    <property type="molecule type" value="Genomic_DNA"/>
</dbReference>
<gene>
    <name evidence="2" type="ORF">CHX27_08235</name>
</gene>
<dbReference type="OrthoDB" id="9795068at2"/>
<dbReference type="RefSeq" id="WP_094486290.1">
    <property type="nucleotide sequence ID" value="NZ_NOXX01000195.1"/>
</dbReference>
<evidence type="ECO:0000313" key="3">
    <source>
        <dbReference type="Proteomes" id="UP000216035"/>
    </source>
</evidence>
<sequence length="388" mass="44606">MKKVLFVHDGPLYVNPEETRFYGIHYNNKLVERYLYFGDSVTFLMRSETIDETTASKYTEITREDFNFTAVPNFKSLRSRHNKAAAKEIVKKAVAEHDVIIIRFPSAIGVLAFYEARKLGKPILAEMVACVFDALWNYDWRGKILAVYKYLQYKVHLKRTTHTVYVTKKFLQNRYPSTAKSINCSNVVIEEVLEENLQKRISKIKETDLSKLTIATVGSLDVVYKGQADVLKAIKILKDQGFICYYKIVGQGTGNRLAALINKYGLNHQVQIVGPLKHNEVFDFLDSIDLYVHPSYQEGLPRAVIEAMSRACPILGSTTGGIPELIEPQYIFSTRDSNRIAQLIKSTTKEQLESQARYNFEASKDYIKSNLDQRRQEFYAEFKKEMNL</sequence>
<dbReference type="SUPFAM" id="SSF53756">
    <property type="entry name" value="UDP-Glycosyltransferase/glycogen phosphorylase"/>
    <property type="match status" value="1"/>
</dbReference>
<proteinExistence type="predicted"/>
<dbReference type="AlphaFoldDB" id="A0A255ZR27"/>
<dbReference type="GO" id="GO:0016757">
    <property type="term" value="F:glycosyltransferase activity"/>
    <property type="evidence" value="ECO:0007669"/>
    <property type="project" value="InterPro"/>
</dbReference>
<accession>A0A255ZR27</accession>
<organism evidence="2 3">
    <name type="scientific">Flavobacterium aurantiibacter</name>
    <dbReference type="NCBI Taxonomy" id="2023067"/>
    <lineage>
        <taxon>Bacteria</taxon>
        <taxon>Pseudomonadati</taxon>
        <taxon>Bacteroidota</taxon>
        <taxon>Flavobacteriia</taxon>
        <taxon>Flavobacteriales</taxon>
        <taxon>Flavobacteriaceae</taxon>
        <taxon>Flavobacterium</taxon>
    </lineage>
</organism>
<dbReference type="PANTHER" id="PTHR12526:SF630">
    <property type="entry name" value="GLYCOSYLTRANSFERASE"/>
    <property type="match status" value="1"/>
</dbReference>
<keyword evidence="3" id="KW-1185">Reference proteome</keyword>
<reference evidence="2 3" key="1">
    <citation type="submission" date="2017-07" db="EMBL/GenBank/DDBJ databases">
        <title>Flavobacterium cyanobacteriorum sp. nov., isolated from cyanobacterial aggregates in a eutrophic lake.</title>
        <authorList>
            <person name="Cai H."/>
        </authorList>
    </citation>
    <scope>NUCLEOTIDE SEQUENCE [LARGE SCALE GENOMIC DNA]</scope>
    <source>
        <strain evidence="2 3">TH167</strain>
    </source>
</reference>
<comment type="caution">
    <text evidence="2">The sequence shown here is derived from an EMBL/GenBank/DDBJ whole genome shotgun (WGS) entry which is preliminary data.</text>
</comment>
<dbReference type="Pfam" id="PF00534">
    <property type="entry name" value="Glycos_transf_1"/>
    <property type="match status" value="1"/>
</dbReference>
<evidence type="ECO:0000313" key="2">
    <source>
        <dbReference type="EMBL" id="OYQ43948.1"/>
    </source>
</evidence>
<dbReference type="Proteomes" id="UP000216035">
    <property type="component" value="Unassembled WGS sequence"/>
</dbReference>
<name>A0A255ZR27_9FLAO</name>
<dbReference type="CDD" id="cd03801">
    <property type="entry name" value="GT4_PimA-like"/>
    <property type="match status" value="1"/>
</dbReference>
<dbReference type="InterPro" id="IPR001296">
    <property type="entry name" value="Glyco_trans_1"/>
</dbReference>
<dbReference type="Gene3D" id="3.40.50.2000">
    <property type="entry name" value="Glycogen Phosphorylase B"/>
    <property type="match status" value="2"/>
</dbReference>
<dbReference type="PANTHER" id="PTHR12526">
    <property type="entry name" value="GLYCOSYLTRANSFERASE"/>
    <property type="match status" value="1"/>
</dbReference>